<dbReference type="PROSITE" id="PS50191">
    <property type="entry name" value="CRAL_TRIO"/>
    <property type="match status" value="1"/>
</dbReference>
<feature type="domain" description="CRAL-TRIO" evidence="2">
    <location>
        <begin position="132"/>
        <end position="320"/>
    </location>
</feature>
<dbReference type="Pfam" id="PF00650">
    <property type="entry name" value="CRAL_TRIO"/>
    <property type="match status" value="1"/>
</dbReference>
<feature type="region of interest" description="Disordered" evidence="1">
    <location>
        <begin position="421"/>
        <end position="442"/>
    </location>
</feature>
<dbReference type="Gene3D" id="2.60.120.680">
    <property type="entry name" value="GOLD domain"/>
    <property type="match status" value="1"/>
</dbReference>
<keyword evidence="4" id="KW-1185">Reference proteome</keyword>
<name>A0AAW0F299_9TRYP</name>
<reference evidence="3 4" key="1">
    <citation type="journal article" date="2021" name="MBio">
        <title>A New Model Trypanosomatid, Novymonas esmeraldas: Genomic Perception of Its 'Candidatus Pandoraea novymonadis' Endosymbiont.</title>
        <authorList>
            <person name="Zakharova A."/>
            <person name="Saura A."/>
            <person name="Butenko A."/>
            <person name="Podesvova L."/>
            <person name="Warmusova S."/>
            <person name="Kostygov A.Y."/>
            <person name="Nenarokova A."/>
            <person name="Lukes J."/>
            <person name="Opperdoes F.R."/>
            <person name="Yurchenko V."/>
        </authorList>
    </citation>
    <scope>NUCLEOTIDE SEQUENCE [LARGE SCALE GENOMIC DNA]</scope>
    <source>
        <strain evidence="3 4">E262AT.01</strain>
    </source>
</reference>
<dbReference type="SUPFAM" id="SSF52087">
    <property type="entry name" value="CRAL/TRIO domain"/>
    <property type="match status" value="1"/>
</dbReference>
<dbReference type="Proteomes" id="UP001430356">
    <property type="component" value="Unassembled WGS sequence"/>
</dbReference>
<evidence type="ECO:0000259" key="2">
    <source>
        <dbReference type="PROSITE" id="PS50191"/>
    </source>
</evidence>
<dbReference type="SMART" id="SM00516">
    <property type="entry name" value="SEC14"/>
    <property type="match status" value="1"/>
</dbReference>
<evidence type="ECO:0000313" key="4">
    <source>
        <dbReference type="Proteomes" id="UP001430356"/>
    </source>
</evidence>
<dbReference type="PANTHER" id="PTHR45657">
    <property type="entry name" value="CRAL-TRIO DOMAIN-CONTAINING PROTEIN YKL091C-RELATED"/>
    <property type="match status" value="1"/>
</dbReference>
<accession>A0AAW0F299</accession>
<comment type="caution">
    <text evidence="3">The sequence shown here is derived from an EMBL/GenBank/DDBJ whole genome shotgun (WGS) entry which is preliminary data.</text>
</comment>
<evidence type="ECO:0000313" key="3">
    <source>
        <dbReference type="EMBL" id="KAK7199731.1"/>
    </source>
</evidence>
<dbReference type="InterPro" id="IPR051026">
    <property type="entry name" value="PI/PC_transfer"/>
</dbReference>
<gene>
    <name evidence="3" type="ORF">NESM_000019200</name>
</gene>
<dbReference type="Gene3D" id="3.40.525.10">
    <property type="entry name" value="CRAL-TRIO lipid binding domain"/>
    <property type="match status" value="1"/>
</dbReference>
<protein>
    <submittedName>
        <fullName evidence="3">CRAL/TRIO domain/Divergent CRAL/TRIO domain containing protein</fullName>
    </submittedName>
</protein>
<dbReference type="AlphaFoldDB" id="A0AAW0F299"/>
<organism evidence="3 4">
    <name type="scientific">Novymonas esmeraldas</name>
    <dbReference type="NCBI Taxonomy" id="1808958"/>
    <lineage>
        <taxon>Eukaryota</taxon>
        <taxon>Discoba</taxon>
        <taxon>Euglenozoa</taxon>
        <taxon>Kinetoplastea</taxon>
        <taxon>Metakinetoplastina</taxon>
        <taxon>Trypanosomatida</taxon>
        <taxon>Trypanosomatidae</taxon>
        <taxon>Novymonas</taxon>
    </lineage>
</organism>
<dbReference type="InterPro" id="IPR001251">
    <property type="entry name" value="CRAL-TRIO_dom"/>
</dbReference>
<dbReference type="SUPFAM" id="SSF46938">
    <property type="entry name" value="CRAL/TRIO N-terminal domain"/>
    <property type="match status" value="1"/>
</dbReference>
<dbReference type="InterPro" id="IPR036865">
    <property type="entry name" value="CRAL-TRIO_dom_sf"/>
</dbReference>
<dbReference type="CDD" id="cd00170">
    <property type="entry name" value="SEC14"/>
    <property type="match status" value="1"/>
</dbReference>
<evidence type="ECO:0000256" key="1">
    <source>
        <dbReference type="SAM" id="MobiDB-lite"/>
    </source>
</evidence>
<sequence>MVKPSEVPETVPEMDALSDQQEAAITDFLARVEEQYRTETPYLLVREDTVERRRIFAYKCLKARKWKMAQALEMVDKTVEFRAKHGIDKWKLFPSAFPLRGYDEAKLCSMLASLPGGDHLFPRDPDMEVDRCYRALQTSYVNVYHYWDKAGHPVLYDCCGAANVSEILRDLARITPAGKSLGDIIVPYHTYMNEVQYYLIQYADKVSKDGGGPPIMGITVVMDMAGLSFKVVQRRFIEIIRAIFEVDQAYYPEVLHRLFLLNAPSFFRVAYDWVKGSLDEGTRRKLVFSANKAEAEEMLKRVIDEDKIPREFGGTCQCEGGCLPRYTTTTTPAEHRDASVLNREHSTSEAPTETVCIKRGKEVARSFVLEGGDEVEWEFTVDGTREVQFGASFTPSVGDNDSSAGVSAGCTDDAATVATESATTSKAARRQPASQHSRARLTVKEEKLVMDVDAYRATTAGTLTLTWSNKGAWLYSRQMQLRVQHRKKAAEEGDTCGA</sequence>
<dbReference type="EMBL" id="JAECZO010000001">
    <property type="protein sequence ID" value="KAK7199731.1"/>
    <property type="molecule type" value="Genomic_DNA"/>
</dbReference>
<dbReference type="PANTHER" id="PTHR45657:SF1">
    <property type="entry name" value="CRAL-TRIO DOMAIN-CONTAINING PROTEIN YKL091C-RELATED"/>
    <property type="match status" value="1"/>
</dbReference>
<dbReference type="InterPro" id="IPR036273">
    <property type="entry name" value="CRAL/TRIO_N_dom_sf"/>
</dbReference>
<proteinExistence type="predicted"/>